<comment type="caution">
    <text evidence="2">The sequence shown here is derived from an EMBL/GenBank/DDBJ whole genome shotgun (WGS) entry which is preliminary data.</text>
</comment>
<accession>A0AA36HUU8</accession>
<keyword evidence="3" id="KW-1185">Reference proteome</keyword>
<feature type="region of interest" description="Disordered" evidence="1">
    <location>
        <begin position="1"/>
        <end position="43"/>
    </location>
</feature>
<evidence type="ECO:0000313" key="2">
    <source>
        <dbReference type="EMBL" id="CAJ1375770.1"/>
    </source>
</evidence>
<dbReference type="Proteomes" id="UP001178507">
    <property type="component" value="Unassembled WGS sequence"/>
</dbReference>
<dbReference type="EMBL" id="CAUJNA010000339">
    <property type="protein sequence ID" value="CAJ1375770.1"/>
    <property type="molecule type" value="Genomic_DNA"/>
</dbReference>
<name>A0AA36HUU8_9DINO</name>
<reference evidence="2" key="1">
    <citation type="submission" date="2023-08" db="EMBL/GenBank/DDBJ databases">
        <authorList>
            <person name="Chen Y."/>
            <person name="Shah S."/>
            <person name="Dougan E. K."/>
            <person name="Thang M."/>
            <person name="Chan C."/>
        </authorList>
    </citation>
    <scope>NUCLEOTIDE SEQUENCE</scope>
</reference>
<sequence length="128" mass="13845">MSRGGSAPSVMMQIAPDGGSRPDSGGQSPGMSGMGSGQASAEEDRRFVLKEGLRIGETYYLLEMSTDGRTLNVSAYDGETKTSLELIVKEKVHRSLYRECNGDYAQIAAMLRVEGNRLVLDNPLAQQQ</sequence>
<proteinExistence type="predicted"/>
<evidence type="ECO:0000256" key="1">
    <source>
        <dbReference type="SAM" id="MobiDB-lite"/>
    </source>
</evidence>
<evidence type="ECO:0000313" key="3">
    <source>
        <dbReference type="Proteomes" id="UP001178507"/>
    </source>
</evidence>
<dbReference type="AlphaFoldDB" id="A0AA36HUU8"/>
<organism evidence="2 3">
    <name type="scientific">Effrenium voratum</name>
    <dbReference type="NCBI Taxonomy" id="2562239"/>
    <lineage>
        <taxon>Eukaryota</taxon>
        <taxon>Sar</taxon>
        <taxon>Alveolata</taxon>
        <taxon>Dinophyceae</taxon>
        <taxon>Suessiales</taxon>
        <taxon>Symbiodiniaceae</taxon>
        <taxon>Effrenium</taxon>
    </lineage>
</organism>
<protein>
    <submittedName>
        <fullName evidence="2">Uncharacterized protein</fullName>
    </submittedName>
</protein>
<gene>
    <name evidence="2" type="ORF">EVOR1521_LOCUS4978</name>
</gene>